<dbReference type="OrthoDB" id="2971011at2"/>
<dbReference type="RefSeq" id="WP_151861346.1">
    <property type="nucleotide sequence ID" value="NZ_WBZC01000031.1"/>
</dbReference>
<proteinExistence type="predicted"/>
<comment type="caution">
    <text evidence="1">The sequence shown here is derived from an EMBL/GenBank/DDBJ whole genome shotgun (WGS) entry which is preliminary data.</text>
</comment>
<sequence>MKKGLKRFIWILLLAALVIVLHPKKYEIDKAVVGNKISMESKEKSKPIEISIKGVYNWNWFSDDTFEGQIILEGYEITQEGLMKITFNKTRGVYPIEESYGIMDYYWEDETYESSISQAPRYDIAMFGFLSMDRRADDIIILIYPNWPMDREDWDEFRLGPVNRGTVVTYPKRDFEEIKERVNIRKEEP</sequence>
<name>A0A6I0F0M0_9FIRM</name>
<reference evidence="1 2" key="1">
    <citation type="submission" date="2019-10" db="EMBL/GenBank/DDBJ databases">
        <title>Alkaliphilus serpentinus sp. nov. and Alkaliphilus pronyensis sp. nov., two novel anaerobic alkaliphilic species isolated from the serpentinized-hosted hydrothermal field of the Prony Bay (New Caledonia).</title>
        <authorList>
            <person name="Postec A."/>
        </authorList>
    </citation>
    <scope>NUCLEOTIDE SEQUENCE [LARGE SCALE GENOMIC DNA]</scope>
    <source>
        <strain evidence="1 2">LacV</strain>
    </source>
</reference>
<keyword evidence="2" id="KW-1185">Reference proteome</keyword>
<dbReference type="Proteomes" id="UP000432715">
    <property type="component" value="Unassembled WGS sequence"/>
</dbReference>
<organism evidence="1 2">
    <name type="scientific">Alkaliphilus pronyensis</name>
    <dbReference type="NCBI Taxonomy" id="1482732"/>
    <lineage>
        <taxon>Bacteria</taxon>
        <taxon>Bacillati</taxon>
        <taxon>Bacillota</taxon>
        <taxon>Clostridia</taxon>
        <taxon>Peptostreptococcales</taxon>
        <taxon>Natronincolaceae</taxon>
        <taxon>Alkaliphilus</taxon>
    </lineage>
</organism>
<evidence type="ECO:0000313" key="1">
    <source>
        <dbReference type="EMBL" id="KAB3534125.1"/>
    </source>
</evidence>
<protein>
    <submittedName>
        <fullName evidence="1">Uncharacterized protein</fullName>
    </submittedName>
</protein>
<evidence type="ECO:0000313" key="2">
    <source>
        <dbReference type="Proteomes" id="UP000432715"/>
    </source>
</evidence>
<dbReference type="AlphaFoldDB" id="A0A6I0F0M0"/>
<gene>
    <name evidence="1" type="ORF">F8154_09310</name>
</gene>
<dbReference type="EMBL" id="WBZC01000031">
    <property type="protein sequence ID" value="KAB3534125.1"/>
    <property type="molecule type" value="Genomic_DNA"/>
</dbReference>
<accession>A0A6I0F0M0</accession>